<accession>A0A1W1IGI0</accession>
<dbReference type="AlphaFoldDB" id="A0A1W1IGI0"/>
<name>A0A1W1IGI0_9LACT</name>
<evidence type="ECO:0000259" key="1">
    <source>
        <dbReference type="Pfam" id="PF13338"/>
    </source>
</evidence>
<feature type="domain" description="AbiEi antitoxin N-terminal" evidence="1">
    <location>
        <begin position="33"/>
        <end position="62"/>
    </location>
</feature>
<proteinExistence type="predicted"/>
<keyword evidence="3" id="KW-1185">Reference proteome</keyword>
<sequence>MSFTSTIVDSVKRYPELKIIDARQIYKEKFSEIPEQAFYQAVSRMAKAGEIERLTKGIYCRPKSGRFGKILSSEKDILEHYLGKNEKKGIIIGYRMYTMYGLTTQLSKDIQMYSNIPLEEKRQIRNVSVKKADLKFDSSTKSMIELLEVLQHHKEIEDLNYKNLRKFLSAASEHYDEKKLENILGEIGYKKSTIASLKNVLDHFDVTNTVGKYLKGTSKYDALDVKKIYETAP</sequence>
<dbReference type="Proteomes" id="UP000195985">
    <property type="component" value="Unassembled WGS sequence"/>
</dbReference>
<dbReference type="Pfam" id="PF13338">
    <property type="entry name" value="AbiEi_4"/>
    <property type="match status" value="1"/>
</dbReference>
<evidence type="ECO:0000313" key="3">
    <source>
        <dbReference type="Proteomes" id="UP000195985"/>
    </source>
</evidence>
<organism evidence="2 3">
    <name type="scientific">Trichococcus pasteurii</name>
    <dbReference type="NCBI Taxonomy" id="43064"/>
    <lineage>
        <taxon>Bacteria</taxon>
        <taxon>Bacillati</taxon>
        <taxon>Bacillota</taxon>
        <taxon>Bacilli</taxon>
        <taxon>Lactobacillales</taxon>
        <taxon>Carnobacteriaceae</taxon>
        <taxon>Trichococcus</taxon>
    </lineage>
</organism>
<protein>
    <recommendedName>
        <fullName evidence="1">AbiEi antitoxin N-terminal domain-containing protein</fullName>
    </recommendedName>
</protein>
<dbReference type="OrthoDB" id="9802612at2"/>
<dbReference type="STRING" id="43064.SAMN04488086_1078"/>
<gene>
    <name evidence="2" type="ORF">TPAS_1797</name>
</gene>
<evidence type="ECO:0000313" key="2">
    <source>
        <dbReference type="EMBL" id="SLM52116.1"/>
    </source>
</evidence>
<reference evidence="3" key="1">
    <citation type="submission" date="2016-04" db="EMBL/GenBank/DDBJ databases">
        <authorList>
            <person name="Strepis N."/>
        </authorList>
    </citation>
    <scope>NUCLEOTIDE SEQUENCE [LARGE SCALE GENOMIC DNA]</scope>
</reference>
<dbReference type="RefSeq" id="WP_086942917.1">
    <property type="nucleotide sequence ID" value="NZ_FONM01000007.1"/>
</dbReference>
<dbReference type="InterPro" id="IPR025159">
    <property type="entry name" value="AbiEi_N"/>
</dbReference>
<dbReference type="EMBL" id="FWEY01000005">
    <property type="protein sequence ID" value="SLM52116.1"/>
    <property type="molecule type" value="Genomic_DNA"/>
</dbReference>